<accession>A0AAU9JQJ7</accession>
<gene>
    <name evidence="1" type="ORF">BSTOLATCC_MIC42063</name>
</gene>
<keyword evidence="2" id="KW-1185">Reference proteome</keyword>
<evidence type="ECO:0000313" key="2">
    <source>
        <dbReference type="Proteomes" id="UP001162131"/>
    </source>
</evidence>
<name>A0AAU9JQJ7_9CILI</name>
<dbReference type="AlphaFoldDB" id="A0AAU9JQJ7"/>
<comment type="caution">
    <text evidence="1">The sequence shown here is derived from an EMBL/GenBank/DDBJ whole genome shotgun (WGS) entry which is preliminary data.</text>
</comment>
<protein>
    <submittedName>
        <fullName evidence="1">Uncharacterized protein</fullName>
    </submittedName>
</protein>
<reference evidence="1" key="1">
    <citation type="submission" date="2021-09" db="EMBL/GenBank/DDBJ databases">
        <authorList>
            <consortium name="AG Swart"/>
            <person name="Singh M."/>
            <person name="Singh A."/>
            <person name="Seah K."/>
            <person name="Emmerich C."/>
        </authorList>
    </citation>
    <scope>NUCLEOTIDE SEQUENCE</scope>
    <source>
        <strain evidence="1">ATCC30299</strain>
    </source>
</reference>
<dbReference type="EMBL" id="CAJZBQ010000041">
    <property type="protein sequence ID" value="CAG9326796.1"/>
    <property type="molecule type" value="Genomic_DNA"/>
</dbReference>
<sequence>MISEHSGIYNFSYGDIDKIWSYRGNKVSFKSPQISPIRNLYIPEVDKGNSKWGKEKIPKERKTSGLTDIKLKSSCSLPSLKQNKKIKVETSRCDHIVHGFKPLERTFHNPILSYSQKDSIPTSPKGNIKNEKSTMKASILTPKILPKLKSPNRKKQALIEKIKVKGIFSAL</sequence>
<dbReference type="Proteomes" id="UP001162131">
    <property type="component" value="Unassembled WGS sequence"/>
</dbReference>
<evidence type="ECO:0000313" key="1">
    <source>
        <dbReference type="EMBL" id="CAG9326796.1"/>
    </source>
</evidence>
<organism evidence="1 2">
    <name type="scientific">Blepharisma stoltei</name>
    <dbReference type="NCBI Taxonomy" id="1481888"/>
    <lineage>
        <taxon>Eukaryota</taxon>
        <taxon>Sar</taxon>
        <taxon>Alveolata</taxon>
        <taxon>Ciliophora</taxon>
        <taxon>Postciliodesmatophora</taxon>
        <taxon>Heterotrichea</taxon>
        <taxon>Heterotrichida</taxon>
        <taxon>Blepharismidae</taxon>
        <taxon>Blepharisma</taxon>
    </lineage>
</organism>
<proteinExistence type="predicted"/>